<accession>G0SDV9</accession>
<dbReference type="EMBL" id="GL988045">
    <property type="protein sequence ID" value="EGS18710.1"/>
    <property type="molecule type" value="Genomic_DNA"/>
</dbReference>
<reference evidence="3 4" key="1">
    <citation type="journal article" date="2011" name="Cell">
        <title>Insight into structure and assembly of the nuclear pore complex by utilizing the genome of a eukaryotic thermophile.</title>
        <authorList>
            <person name="Amlacher S."/>
            <person name="Sarges P."/>
            <person name="Flemming D."/>
            <person name="van Noort V."/>
            <person name="Kunze R."/>
            <person name="Devos D.P."/>
            <person name="Arumugam M."/>
            <person name="Bork P."/>
            <person name="Hurt E."/>
        </authorList>
    </citation>
    <scope>NUCLEOTIDE SEQUENCE [LARGE SCALE GENOMIC DNA]</scope>
    <source>
        <strain evidence="4">DSM 1495 / CBS 144.50 / IMI 039719</strain>
    </source>
</reference>
<dbReference type="RefSeq" id="XP_006695655.1">
    <property type="nucleotide sequence ID" value="XM_006695592.1"/>
</dbReference>
<keyword evidence="2" id="KW-0472">Membrane</keyword>
<evidence type="ECO:0000256" key="1">
    <source>
        <dbReference type="SAM" id="MobiDB-lite"/>
    </source>
</evidence>
<dbReference type="eggNOG" id="ENOG502SE0J">
    <property type="taxonomic scope" value="Eukaryota"/>
</dbReference>
<dbReference type="OrthoDB" id="5385189at2759"/>
<evidence type="ECO:0000313" key="3">
    <source>
        <dbReference type="EMBL" id="EGS18710.1"/>
    </source>
</evidence>
<keyword evidence="4" id="KW-1185">Reference proteome</keyword>
<feature type="region of interest" description="Disordered" evidence="1">
    <location>
        <begin position="297"/>
        <end position="332"/>
    </location>
</feature>
<keyword evidence="2" id="KW-1133">Transmembrane helix</keyword>
<dbReference type="Proteomes" id="UP000008066">
    <property type="component" value="Unassembled WGS sequence"/>
</dbReference>
<dbReference type="OMA" id="EPKTQYI"/>
<dbReference type="HOGENOM" id="CLU_051207_0_0_1"/>
<dbReference type="KEGG" id="cthr:CTHT_0053170"/>
<keyword evidence="2" id="KW-0812">Transmembrane</keyword>
<evidence type="ECO:0008006" key="5">
    <source>
        <dbReference type="Google" id="ProtNLM"/>
    </source>
</evidence>
<dbReference type="AlphaFoldDB" id="G0SDV9"/>
<dbReference type="GeneID" id="18259355"/>
<feature type="transmembrane region" description="Helical" evidence="2">
    <location>
        <begin position="12"/>
        <end position="33"/>
    </location>
</feature>
<organism evidence="4">
    <name type="scientific">Chaetomium thermophilum (strain DSM 1495 / CBS 144.50 / IMI 039719)</name>
    <name type="common">Thermochaetoides thermophila</name>
    <dbReference type="NCBI Taxonomy" id="759272"/>
    <lineage>
        <taxon>Eukaryota</taxon>
        <taxon>Fungi</taxon>
        <taxon>Dikarya</taxon>
        <taxon>Ascomycota</taxon>
        <taxon>Pezizomycotina</taxon>
        <taxon>Sordariomycetes</taxon>
        <taxon>Sordariomycetidae</taxon>
        <taxon>Sordariales</taxon>
        <taxon>Chaetomiaceae</taxon>
        <taxon>Thermochaetoides</taxon>
    </lineage>
</organism>
<sequence>MFWLKKLIRDERFLFGALAINVVTWVIASRYLLKKWRDEAEIKPQQPKTQYITQETEDALKLSTLETLLGHYNYAIRETAAKIVCDRAVNDKETVDMLLWGITRPDYDERIKNLRALAIITDQQSLERLHCFKAYSALVRSLELSLDPEQEVLNDPNWDDYPLRDMTEKLCLMFISQLINCYDCEKLVKAKFVEKWLAKQNWGSTPEERLKNFSQYNEVRNNRITDIVAVLRTSRSGRAALEKAGLLEPVLSPIDSEVGDNEAYRLSVVMSGNFTLNNLQEHANAVMRSLEAAARTAEEQRRHRHREAMVLNDGSRPVNSDDIIQPEPRSPS</sequence>
<proteinExistence type="predicted"/>
<gene>
    <name evidence="3" type="ORF">CTHT_0053170</name>
</gene>
<dbReference type="STRING" id="759272.G0SDV9"/>
<evidence type="ECO:0000256" key="2">
    <source>
        <dbReference type="SAM" id="Phobius"/>
    </source>
</evidence>
<protein>
    <recommendedName>
        <fullName evidence="5">Cytoskeleton-associated protein</fullName>
    </recommendedName>
</protein>
<evidence type="ECO:0000313" key="4">
    <source>
        <dbReference type="Proteomes" id="UP000008066"/>
    </source>
</evidence>
<name>G0SDV9_CHATD</name>